<proteinExistence type="predicted"/>
<evidence type="ECO:0000313" key="1">
    <source>
        <dbReference type="EMBL" id="MDT0677179.1"/>
    </source>
</evidence>
<dbReference type="RefSeq" id="WP_311503516.1">
    <property type="nucleotide sequence ID" value="NZ_JAVRHK010000007.1"/>
</dbReference>
<organism evidence="1 2">
    <name type="scientific">Autumnicola musiva</name>
    <dbReference type="NCBI Taxonomy" id="3075589"/>
    <lineage>
        <taxon>Bacteria</taxon>
        <taxon>Pseudomonadati</taxon>
        <taxon>Bacteroidota</taxon>
        <taxon>Flavobacteriia</taxon>
        <taxon>Flavobacteriales</taxon>
        <taxon>Flavobacteriaceae</taxon>
        <taxon>Autumnicola</taxon>
    </lineage>
</organism>
<dbReference type="EMBL" id="JAVRHK010000007">
    <property type="protein sequence ID" value="MDT0677179.1"/>
    <property type="molecule type" value="Genomic_DNA"/>
</dbReference>
<keyword evidence="2" id="KW-1185">Reference proteome</keyword>
<accession>A0ABU3D729</accession>
<dbReference type="Proteomes" id="UP001262582">
    <property type="component" value="Unassembled WGS sequence"/>
</dbReference>
<name>A0ABU3D729_9FLAO</name>
<protein>
    <submittedName>
        <fullName evidence="1">Uncharacterized protein</fullName>
    </submittedName>
</protein>
<comment type="caution">
    <text evidence="1">The sequence shown here is derived from an EMBL/GenBank/DDBJ whole genome shotgun (WGS) entry which is preliminary data.</text>
</comment>
<sequence>MKFKEILNRLKGEKKFILGKDTKDKVYCSENKFSTAEKASTEFNRSVEKLFNVNQWSQMPGISSGFSLYNSHGKKKDAAKPEIRDFIKIDLPGPAPEVWVVVIGVQEEEKLAEFTVSPSVNPTNKDEDKVEHFFIDEATSTFRVELLDKTIKACEVGKNEGINKADKDENIRKLINIVMAEGGWAGFQKFQWNKLTEFIVHKVELGND</sequence>
<reference evidence="1 2" key="1">
    <citation type="submission" date="2023-09" db="EMBL/GenBank/DDBJ databases">
        <authorList>
            <person name="Rey-Velasco X."/>
        </authorList>
    </citation>
    <scope>NUCLEOTIDE SEQUENCE [LARGE SCALE GENOMIC DNA]</scope>
    <source>
        <strain evidence="1 2">F117</strain>
    </source>
</reference>
<evidence type="ECO:0000313" key="2">
    <source>
        <dbReference type="Proteomes" id="UP001262582"/>
    </source>
</evidence>
<gene>
    <name evidence="1" type="ORF">RM539_11355</name>
</gene>